<feature type="region of interest" description="Disordered" evidence="1">
    <location>
        <begin position="748"/>
        <end position="786"/>
    </location>
</feature>
<sequence>MGKRKREQLFNPELGDVCGACGKWFETIQGVMAHQSNSRGCAWYKKGKLKDVFSPPEEEEGIQVSKATSLSMVNAVNRTLESDMDASQGGSSTRPTSRQGSPAQGSNGLPPNSLSSGEESESEEPEEDAEEMEQLAFFPVAGPSQGQQGNAAGSTSSVGTRRRRTAVTLDDDEDNRVTIVNKDAAREYGEGETMQEAWRKHFACGRSKDGVGGSEVPDDEEPRLWDPFESEMDWEVGSWCIKEGVSEADADEYTQFQQRLGLSYHNMRSLLQKVDSMPDRAPWMEQWITFKDRPGEKHLVQYRDIIMAIKALLGNPAHTGKIVYRPSRWWHAVQSILPKGATVAPIIISTDKTQLTQFSGNRSAYPVYMTLGNIPKALRRKPSKHACVLIGYLSVDKVNGTGITDKKQRALVQQLFHASVKMILEPLEKAGKEGVDVTCGDGKVRKVFPILAAYVADYPEQTLVSCSKYGTCPICQCPETSLEEAEARLPRTSIWTLDVLKKACTKGPKDSTAFYNECKEYNVSGYAVEPFWKGHTLTDIHSCITPDILHQLYQGVFKHVLEWCGDLMDEEELDRRIRTLPPAFGTRHFKNGISSLSQVSGSERKDMARILLGCLVGRIPNDVMLTFRAILDFIYLAQYPTHDNTTLKYMTDALELFHKHKDILKELGIREHMNIPKFHSLLHYIDSIKNLGTTDNYNTEMFERLHIDCAKKAWRATNHRDERPQMVKWLEHREKIAMFETLRERLAEAAPGRRVPTGDFPSPHSDSDRIDSEDAIQDADPRSSNN</sequence>
<dbReference type="OrthoDB" id="3232986at2759"/>
<proteinExistence type="predicted"/>
<dbReference type="AlphaFoldDB" id="S8DGQ4"/>
<dbReference type="EMBL" id="KE504394">
    <property type="protein sequence ID" value="EPS92681.1"/>
    <property type="molecule type" value="Genomic_DNA"/>
</dbReference>
<evidence type="ECO:0000313" key="2">
    <source>
        <dbReference type="EMBL" id="EPS92681.1"/>
    </source>
</evidence>
<evidence type="ECO:0008006" key="4">
    <source>
        <dbReference type="Google" id="ProtNLM"/>
    </source>
</evidence>
<keyword evidence="3" id="KW-1185">Reference proteome</keyword>
<reference evidence="2 3" key="1">
    <citation type="journal article" date="2012" name="Science">
        <title>The Paleozoic origin of enzymatic lignin decomposition reconstructed from 31 fungal genomes.</title>
        <authorList>
            <person name="Floudas D."/>
            <person name="Binder M."/>
            <person name="Riley R."/>
            <person name="Barry K."/>
            <person name="Blanchette R.A."/>
            <person name="Henrissat B."/>
            <person name="Martinez A.T."/>
            <person name="Otillar R."/>
            <person name="Spatafora J.W."/>
            <person name="Yadav J.S."/>
            <person name="Aerts A."/>
            <person name="Benoit I."/>
            <person name="Boyd A."/>
            <person name="Carlson A."/>
            <person name="Copeland A."/>
            <person name="Coutinho P.M."/>
            <person name="de Vries R.P."/>
            <person name="Ferreira P."/>
            <person name="Findley K."/>
            <person name="Foster B."/>
            <person name="Gaskell J."/>
            <person name="Glotzer D."/>
            <person name="Gorecki P."/>
            <person name="Heitman J."/>
            <person name="Hesse C."/>
            <person name="Hori C."/>
            <person name="Igarashi K."/>
            <person name="Jurgens J.A."/>
            <person name="Kallen N."/>
            <person name="Kersten P."/>
            <person name="Kohler A."/>
            <person name="Kuees U."/>
            <person name="Kumar T.K.A."/>
            <person name="Kuo A."/>
            <person name="LaButti K."/>
            <person name="Larrondo L.F."/>
            <person name="Lindquist E."/>
            <person name="Ling A."/>
            <person name="Lombard V."/>
            <person name="Lucas S."/>
            <person name="Lundell T."/>
            <person name="Martin R."/>
            <person name="McLaughlin D.J."/>
            <person name="Morgenstern I."/>
            <person name="Morin E."/>
            <person name="Murat C."/>
            <person name="Nagy L.G."/>
            <person name="Nolan M."/>
            <person name="Ohm R.A."/>
            <person name="Patyshakuliyeva A."/>
            <person name="Rokas A."/>
            <person name="Ruiz-Duenas F.J."/>
            <person name="Sabat G."/>
            <person name="Salamov A."/>
            <person name="Samejima M."/>
            <person name="Schmutz J."/>
            <person name="Slot J.C."/>
            <person name="St John F."/>
            <person name="Stenlid J."/>
            <person name="Sun H."/>
            <person name="Sun S."/>
            <person name="Syed K."/>
            <person name="Tsang A."/>
            <person name="Wiebenga A."/>
            <person name="Young D."/>
            <person name="Pisabarro A."/>
            <person name="Eastwood D.C."/>
            <person name="Martin F."/>
            <person name="Cullen D."/>
            <person name="Grigoriev I.V."/>
            <person name="Hibbett D.S."/>
        </authorList>
    </citation>
    <scope>NUCLEOTIDE SEQUENCE</scope>
    <source>
        <strain evidence="3">FP-58527</strain>
    </source>
</reference>
<evidence type="ECO:0000256" key="1">
    <source>
        <dbReference type="SAM" id="MobiDB-lite"/>
    </source>
</evidence>
<feature type="compositionally biased region" description="Polar residues" evidence="1">
    <location>
        <begin position="88"/>
        <end position="112"/>
    </location>
</feature>
<evidence type="ECO:0000313" key="3">
    <source>
        <dbReference type="Proteomes" id="UP000015241"/>
    </source>
</evidence>
<dbReference type="InterPro" id="IPR041078">
    <property type="entry name" value="Plavaka"/>
</dbReference>
<organism evidence="2 3">
    <name type="scientific">Fomitopsis schrenkii</name>
    <name type="common">Brown rot fungus</name>
    <dbReference type="NCBI Taxonomy" id="2126942"/>
    <lineage>
        <taxon>Eukaryota</taxon>
        <taxon>Fungi</taxon>
        <taxon>Dikarya</taxon>
        <taxon>Basidiomycota</taxon>
        <taxon>Agaricomycotina</taxon>
        <taxon>Agaricomycetes</taxon>
        <taxon>Polyporales</taxon>
        <taxon>Fomitopsis</taxon>
    </lineage>
</organism>
<accession>S8DGQ4</accession>
<dbReference type="eggNOG" id="ENOG502SHSB">
    <property type="taxonomic scope" value="Eukaryota"/>
</dbReference>
<dbReference type="Proteomes" id="UP000015241">
    <property type="component" value="Unassembled WGS sequence"/>
</dbReference>
<feature type="compositionally biased region" description="Acidic residues" evidence="1">
    <location>
        <begin position="118"/>
        <end position="133"/>
    </location>
</feature>
<dbReference type="HOGENOM" id="CLU_006344_4_0_1"/>
<protein>
    <recommendedName>
        <fullName evidence="4">C2H2-type domain-containing protein</fullName>
    </recommendedName>
</protein>
<name>S8DGQ4_FOMSC</name>
<feature type="region of interest" description="Disordered" evidence="1">
    <location>
        <begin position="81"/>
        <end position="173"/>
    </location>
</feature>
<dbReference type="InParanoid" id="S8DGQ4"/>
<dbReference type="Pfam" id="PF18759">
    <property type="entry name" value="Plavaka"/>
    <property type="match status" value="1"/>
</dbReference>
<gene>
    <name evidence="2" type="ORF">FOMPIDRAFT_1056650</name>
</gene>